<dbReference type="AlphaFoldDB" id="A0A9D3TH51"/>
<dbReference type="FunFam" id="3.30.160.60:FF:001998">
    <property type="entry name" value="Transcription factor IIIA"/>
    <property type="match status" value="1"/>
</dbReference>
<keyword evidence="5 14" id="KW-0863">Zinc-finger</keyword>
<evidence type="ECO:0000259" key="16">
    <source>
        <dbReference type="PROSITE" id="PS50157"/>
    </source>
</evidence>
<evidence type="ECO:0000256" key="9">
    <source>
        <dbReference type="ARBA" id="ARBA00023125"/>
    </source>
</evidence>
<comment type="caution">
    <text evidence="17">The sequence shown here is derived from an EMBL/GenBank/DDBJ whole genome shotgun (WGS) entry which is preliminary data.</text>
</comment>
<dbReference type="Proteomes" id="UP001046870">
    <property type="component" value="Chromosome 3"/>
</dbReference>
<dbReference type="Pfam" id="PF00096">
    <property type="entry name" value="zf-C2H2"/>
    <property type="match status" value="6"/>
</dbReference>
<evidence type="ECO:0000256" key="4">
    <source>
        <dbReference type="ARBA" id="ARBA00022737"/>
    </source>
</evidence>
<reference evidence="17" key="1">
    <citation type="submission" date="2021-01" db="EMBL/GenBank/DDBJ databases">
        <authorList>
            <person name="Zahm M."/>
            <person name="Roques C."/>
            <person name="Cabau C."/>
            <person name="Klopp C."/>
            <person name="Donnadieu C."/>
            <person name="Jouanno E."/>
            <person name="Lampietro C."/>
            <person name="Louis A."/>
            <person name="Herpin A."/>
            <person name="Echchiki A."/>
            <person name="Berthelot C."/>
            <person name="Parey E."/>
            <person name="Roest-Crollius H."/>
            <person name="Braasch I."/>
            <person name="Postlethwait J."/>
            <person name="Bobe J."/>
            <person name="Montfort J."/>
            <person name="Bouchez O."/>
            <person name="Begum T."/>
            <person name="Mejri S."/>
            <person name="Adams A."/>
            <person name="Chen W.-J."/>
            <person name="Guiguen Y."/>
        </authorList>
    </citation>
    <scope>NUCLEOTIDE SEQUENCE</scope>
    <source>
        <strain evidence="17">YG-15Mar2019-1</strain>
        <tissue evidence="17">Brain</tissue>
    </source>
</reference>
<organism evidence="17 18">
    <name type="scientific">Megalops atlanticus</name>
    <name type="common">Tarpon</name>
    <name type="synonym">Clupea gigantea</name>
    <dbReference type="NCBI Taxonomy" id="7932"/>
    <lineage>
        <taxon>Eukaryota</taxon>
        <taxon>Metazoa</taxon>
        <taxon>Chordata</taxon>
        <taxon>Craniata</taxon>
        <taxon>Vertebrata</taxon>
        <taxon>Euteleostomi</taxon>
        <taxon>Actinopterygii</taxon>
        <taxon>Neopterygii</taxon>
        <taxon>Teleostei</taxon>
        <taxon>Elopiformes</taxon>
        <taxon>Megalopidae</taxon>
        <taxon>Megalops</taxon>
    </lineage>
</organism>
<feature type="domain" description="C2H2-type" evidence="16">
    <location>
        <begin position="215"/>
        <end position="242"/>
    </location>
</feature>
<dbReference type="PROSITE" id="PS50157">
    <property type="entry name" value="ZINC_FINGER_C2H2_2"/>
    <property type="match status" value="8"/>
</dbReference>
<feature type="domain" description="C2H2-type" evidence="16">
    <location>
        <begin position="67"/>
        <end position="96"/>
    </location>
</feature>
<feature type="domain" description="C2H2-type" evidence="16">
    <location>
        <begin position="37"/>
        <end position="66"/>
    </location>
</feature>
<dbReference type="FunFam" id="3.30.160.60:FF:000125">
    <property type="entry name" value="Putative zinc finger protein 143"/>
    <property type="match status" value="1"/>
</dbReference>
<dbReference type="PANTHER" id="PTHR46179">
    <property type="entry name" value="ZINC FINGER PROTEIN"/>
    <property type="match status" value="1"/>
</dbReference>
<keyword evidence="11" id="KW-0539">Nucleus</keyword>
<evidence type="ECO:0000256" key="13">
    <source>
        <dbReference type="ARBA" id="ARBA00060179"/>
    </source>
</evidence>
<evidence type="ECO:0000256" key="11">
    <source>
        <dbReference type="ARBA" id="ARBA00023242"/>
    </source>
</evidence>
<comment type="function">
    <text evidence="13">Involved in ribosomal large subunit biogenesis. Binds the approximately 50 base pairs internal control region (ICR) of 5S ribosomal RNA genes. It is required for their RNA polymerase III-dependent transcription and may also maintain the transcription of other genes. Also binds the transcribed 5S RNA's.</text>
</comment>
<keyword evidence="7" id="KW-0694">RNA-binding</keyword>
<dbReference type="InterPro" id="IPR051061">
    <property type="entry name" value="Zinc_finger_trans_reg"/>
</dbReference>
<name>A0A9D3TH51_MEGAT</name>
<evidence type="ECO:0000256" key="8">
    <source>
        <dbReference type="ARBA" id="ARBA00023015"/>
    </source>
</evidence>
<dbReference type="Gene3D" id="3.30.160.60">
    <property type="entry name" value="Classic Zinc Finger"/>
    <property type="match status" value="8"/>
</dbReference>
<protein>
    <recommendedName>
        <fullName evidence="12">Transcription factor IIIA</fullName>
    </recommendedName>
</protein>
<evidence type="ECO:0000313" key="18">
    <source>
        <dbReference type="Proteomes" id="UP001046870"/>
    </source>
</evidence>
<dbReference type="PROSITE" id="PS00028">
    <property type="entry name" value="ZINC_FINGER_C2H2_1"/>
    <property type="match status" value="8"/>
</dbReference>
<evidence type="ECO:0000256" key="12">
    <source>
        <dbReference type="ARBA" id="ARBA00040434"/>
    </source>
</evidence>
<dbReference type="SMART" id="SM00355">
    <property type="entry name" value="ZnF_C2H2"/>
    <property type="match status" value="9"/>
</dbReference>
<feature type="compositionally biased region" description="Basic residues" evidence="15">
    <location>
        <begin position="305"/>
        <end position="316"/>
    </location>
</feature>
<dbReference type="EMBL" id="JAFDVH010000003">
    <property type="protein sequence ID" value="KAG7484327.1"/>
    <property type="molecule type" value="Genomic_DNA"/>
</dbReference>
<evidence type="ECO:0000256" key="1">
    <source>
        <dbReference type="ARBA" id="ARBA00004123"/>
    </source>
</evidence>
<dbReference type="OrthoDB" id="2687452at2759"/>
<feature type="domain" description="C2H2-type" evidence="16">
    <location>
        <begin position="97"/>
        <end position="127"/>
    </location>
</feature>
<keyword evidence="8" id="KW-0805">Transcription regulation</keyword>
<dbReference type="FunFam" id="3.30.160.60:FF:001810">
    <property type="entry name" value="General transcription factor IIIA"/>
    <property type="match status" value="1"/>
</dbReference>
<gene>
    <name evidence="17" type="ORF">MATL_G00048080</name>
</gene>
<keyword evidence="10" id="KW-0804">Transcription</keyword>
<dbReference type="GO" id="GO:0008270">
    <property type="term" value="F:zinc ion binding"/>
    <property type="evidence" value="ECO:0007669"/>
    <property type="project" value="UniProtKB-KW"/>
</dbReference>
<evidence type="ECO:0000256" key="7">
    <source>
        <dbReference type="ARBA" id="ARBA00022884"/>
    </source>
</evidence>
<dbReference type="InterPro" id="IPR054599">
    <property type="entry name" value="TFIIIA_Zfn-C2H2"/>
</dbReference>
<evidence type="ECO:0000256" key="2">
    <source>
        <dbReference type="ARBA" id="ARBA00022517"/>
    </source>
</evidence>
<sequence>MELDSSNCHSRGISNSFVIPLSVFTMGERQQDTTKTFICSFPDCVASYNKLWKLEAHLCKHTGLKPFRCDQTGCDKSFCTKYHLARHELSHSGERPFRCTAEGCSEAFTTNSNLKKHFARRHQNKEKMYICNYEGCGKMFKKNNQLKSHECEHTNQLPFRCHFEGCDRSFSVASKLKRHQKLHEGYPCKEDSCSFLGKTWTEYLQHRREKHRVQLQCDHCSKVFRDSWFLRQHQRVHEGERRVLKCPREGCQRTYTTAFNLQSHIVSFHEEQRPFTCPHANCGKSFAMKQSLQRHSVVHDPERKKLQKKPRPKRSLASRLSGYQPKKTGSCEPSSLVTLLQDATLRESPLADQPSKIMPPTPPK</sequence>
<dbReference type="GO" id="GO:0003723">
    <property type="term" value="F:RNA binding"/>
    <property type="evidence" value="ECO:0007669"/>
    <property type="project" value="UniProtKB-KW"/>
</dbReference>
<dbReference type="SUPFAM" id="SSF57667">
    <property type="entry name" value="beta-beta-alpha zinc fingers"/>
    <property type="match status" value="6"/>
</dbReference>
<accession>A0A9D3TH51</accession>
<dbReference type="GO" id="GO:0005634">
    <property type="term" value="C:nucleus"/>
    <property type="evidence" value="ECO:0007669"/>
    <property type="project" value="UniProtKB-SubCell"/>
</dbReference>
<feature type="domain" description="C2H2-type" evidence="16">
    <location>
        <begin position="275"/>
        <end position="304"/>
    </location>
</feature>
<comment type="subcellular location">
    <subcellularLocation>
        <location evidence="1">Nucleus</location>
    </subcellularLocation>
</comment>
<evidence type="ECO:0000256" key="5">
    <source>
        <dbReference type="ARBA" id="ARBA00022771"/>
    </source>
</evidence>
<dbReference type="PANTHER" id="PTHR46179:SF1">
    <property type="entry name" value="TRANSCRIPTION FACTOR IIIA"/>
    <property type="match status" value="1"/>
</dbReference>
<dbReference type="GO" id="GO:0042254">
    <property type="term" value="P:ribosome biogenesis"/>
    <property type="evidence" value="ECO:0007669"/>
    <property type="project" value="UniProtKB-KW"/>
</dbReference>
<keyword evidence="6" id="KW-0862">Zinc</keyword>
<evidence type="ECO:0000256" key="10">
    <source>
        <dbReference type="ARBA" id="ARBA00023163"/>
    </source>
</evidence>
<keyword evidence="2" id="KW-0690">Ribosome biogenesis</keyword>
<dbReference type="InterPro" id="IPR036236">
    <property type="entry name" value="Znf_C2H2_sf"/>
</dbReference>
<feature type="region of interest" description="Disordered" evidence="15">
    <location>
        <begin position="295"/>
        <end position="364"/>
    </location>
</feature>
<evidence type="ECO:0000256" key="14">
    <source>
        <dbReference type="PROSITE-ProRule" id="PRU00042"/>
    </source>
</evidence>
<keyword evidence="4" id="KW-0677">Repeat</keyword>
<evidence type="ECO:0000256" key="15">
    <source>
        <dbReference type="SAM" id="MobiDB-lite"/>
    </source>
</evidence>
<dbReference type="InterPro" id="IPR013087">
    <property type="entry name" value="Znf_C2H2_type"/>
</dbReference>
<keyword evidence="9" id="KW-0238">DNA-binding</keyword>
<evidence type="ECO:0000256" key="3">
    <source>
        <dbReference type="ARBA" id="ARBA00022723"/>
    </source>
</evidence>
<keyword evidence="3" id="KW-0479">Metal-binding</keyword>
<dbReference type="Pfam" id="PF22110">
    <property type="entry name" value="TFIIIA_zf-C2H2"/>
    <property type="match status" value="1"/>
</dbReference>
<evidence type="ECO:0000313" key="17">
    <source>
        <dbReference type="EMBL" id="KAG7484327.1"/>
    </source>
</evidence>
<proteinExistence type="predicted"/>
<feature type="domain" description="C2H2-type" evidence="16">
    <location>
        <begin position="244"/>
        <end position="274"/>
    </location>
</feature>
<feature type="domain" description="C2H2-type" evidence="16">
    <location>
        <begin position="159"/>
        <end position="185"/>
    </location>
</feature>
<dbReference type="GO" id="GO:0003677">
    <property type="term" value="F:DNA binding"/>
    <property type="evidence" value="ECO:0007669"/>
    <property type="project" value="UniProtKB-KW"/>
</dbReference>
<dbReference type="FunFam" id="3.30.160.60:FF:001102">
    <property type="entry name" value="Transcription factor IIIA"/>
    <property type="match status" value="1"/>
</dbReference>
<evidence type="ECO:0000256" key="6">
    <source>
        <dbReference type="ARBA" id="ARBA00022833"/>
    </source>
</evidence>
<keyword evidence="18" id="KW-1185">Reference proteome</keyword>
<feature type="domain" description="C2H2-type" evidence="16">
    <location>
        <begin position="129"/>
        <end position="158"/>
    </location>
</feature>